<feature type="active site" description="Thioimidate intermediate" evidence="13 14">
    <location>
        <position position="310"/>
    </location>
</feature>
<feature type="binding site" evidence="13">
    <location>
        <position position="253"/>
    </location>
    <ligand>
        <name>NAD(+)</name>
        <dbReference type="ChEBI" id="CHEBI:57540"/>
    </ligand>
</feature>
<feature type="binding site" evidence="13 15">
    <location>
        <position position="420"/>
    </location>
    <ligand>
        <name>IMP</name>
        <dbReference type="ChEBI" id="CHEBI:58053"/>
    </ligand>
</feature>
<feature type="binding site" evidence="13 15">
    <location>
        <begin position="343"/>
        <end position="345"/>
    </location>
    <ligand>
        <name>IMP</name>
        <dbReference type="ChEBI" id="CHEBI:58053"/>
    </ligand>
</feature>
<sequence>MNEDLFQSSDALTFDDVLIVPGYSEILPSQTDIRARLAGDIYLNVPILSAAMDTVTESRLAIALAREGGIGILHRNMSPEDQAKEIDKVKRSESGMITDPITLMPDATLRDAEALMSHYHISGVPIVEGPSNRLVGILTNRDIRFAEEKDYGRPVSEFMTSRNLVTAAVGTTMEQSKRILQENRIEKLPLVDDQGILRGLITVKDIQKKQLFPNASSDSKGRLLVGAAVGVGNDIEIRIEGMLARGLDVVEIDTAHGHSAGVIRALQRIKTAWPNLPVIAGNVVTAEGTQALIDAGADAVKVGVGAGSICTTRIISGTGMPQMSAIYACARAGWKKDIPVIADGGIKYSGDIVKAIAGGSETVMLGSLMAGLEEAPGEVVLYEGRQFKMYRGMGSQAAMQGYGRDRYGTGQGKPGKLVPEGVEGMVPFKGPLSEFVFQLVGGLRSGMGYAGAARLNDLRKNARFVRITNAGLVESHPHDVTITREAPNYQQRD</sequence>
<dbReference type="CDD" id="cd04601">
    <property type="entry name" value="CBS_pair_IMPDH"/>
    <property type="match status" value="1"/>
</dbReference>
<comment type="subunit">
    <text evidence="3 13">Homotetramer.</text>
</comment>
<dbReference type="PROSITE" id="PS00487">
    <property type="entry name" value="IMP_DH_GMP_RED"/>
    <property type="match status" value="1"/>
</dbReference>
<dbReference type="AlphaFoldDB" id="A0A0S7BGF4"/>
<evidence type="ECO:0000313" key="22">
    <source>
        <dbReference type="EMBL" id="GAP14669.1"/>
    </source>
</evidence>
<dbReference type="HAMAP" id="MF_01964">
    <property type="entry name" value="IMPDH"/>
    <property type="match status" value="1"/>
</dbReference>
<name>A0A0S7BGF4_9CHLR</name>
<dbReference type="InterPro" id="IPR015875">
    <property type="entry name" value="IMP_DH/GMP_Rdtase_CS"/>
</dbReference>
<keyword evidence="11 18" id="KW-0129">CBS domain</keyword>
<feature type="binding site" evidence="13 15">
    <location>
        <begin position="390"/>
        <end position="394"/>
    </location>
    <ligand>
        <name>IMP</name>
        <dbReference type="ChEBI" id="CHEBI:58053"/>
    </ligand>
</feature>
<dbReference type="GO" id="GO:0000166">
    <property type="term" value="F:nucleotide binding"/>
    <property type="evidence" value="ECO:0007669"/>
    <property type="project" value="UniProtKB-UniRule"/>
</dbReference>
<evidence type="ECO:0000256" key="16">
    <source>
        <dbReference type="PIRSR" id="PIRSR000130-3"/>
    </source>
</evidence>
<dbReference type="Pfam" id="PF00571">
    <property type="entry name" value="CBS"/>
    <property type="match status" value="2"/>
</dbReference>
<dbReference type="InterPro" id="IPR046342">
    <property type="entry name" value="CBS_dom_sf"/>
</dbReference>
<organism evidence="22">
    <name type="scientific">Longilinea arvoryzae</name>
    <dbReference type="NCBI Taxonomy" id="360412"/>
    <lineage>
        <taxon>Bacteria</taxon>
        <taxon>Bacillati</taxon>
        <taxon>Chloroflexota</taxon>
        <taxon>Anaerolineae</taxon>
        <taxon>Anaerolineales</taxon>
        <taxon>Anaerolineaceae</taxon>
        <taxon>Longilinea</taxon>
    </lineage>
</organism>
<dbReference type="InterPro" id="IPR013785">
    <property type="entry name" value="Aldolase_TIM"/>
</dbReference>
<comment type="activity regulation">
    <text evidence="13">Mycophenolic acid (MPA) is a non-competitive inhibitor that prevents formation of the closed enzyme conformation by binding to the same site as the amobile flap. In contrast, mizoribine monophosphate (MZP) is a competitive inhibitor that induces the closed conformation. MPA is a potent inhibitor of mammalian IMPDHs but a poor inhibitor of the bacterial enzymes. MZP is a more potent inhibitor of bacterial IMPDH.</text>
</comment>
<keyword evidence="10 13" id="KW-0520">NAD</keyword>
<evidence type="ECO:0000256" key="1">
    <source>
        <dbReference type="ARBA" id="ARBA00001958"/>
    </source>
</evidence>
<dbReference type="Gene3D" id="3.20.20.70">
    <property type="entry name" value="Aldolase class I"/>
    <property type="match status" value="1"/>
</dbReference>
<dbReference type="PANTHER" id="PTHR11911:SF111">
    <property type="entry name" value="INOSINE-5'-MONOPHOSPHATE DEHYDROGENASE"/>
    <property type="match status" value="1"/>
</dbReference>
<feature type="domain" description="CBS" evidence="21">
    <location>
        <begin position="159"/>
        <end position="216"/>
    </location>
</feature>
<dbReference type="PIRSF" id="PIRSF000130">
    <property type="entry name" value="IMPDH"/>
    <property type="match status" value="1"/>
</dbReference>
<evidence type="ECO:0000256" key="2">
    <source>
        <dbReference type="ARBA" id="ARBA00005502"/>
    </source>
</evidence>
<dbReference type="InterPro" id="IPR005990">
    <property type="entry name" value="IMP_DH"/>
</dbReference>
<keyword evidence="9 13" id="KW-0560">Oxidoreductase</keyword>
<dbReference type="GO" id="GO:0006177">
    <property type="term" value="P:GMP biosynthetic process"/>
    <property type="evidence" value="ECO:0007669"/>
    <property type="project" value="UniProtKB-UniRule"/>
</dbReference>
<evidence type="ECO:0000259" key="21">
    <source>
        <dbReference type="PROSITE" id="PS51371"/>
    </source>
</evidence>
<proteinExistence type="inferred from homology"/>
<evidence type="ECO:0000256" key="13">
    <source>
        <dbReference type="HAMAP-Rule" id="MF_01964"/>
    </source>
</evidence>
<feature type="binding site" description="in other chain" evidence="13 17">
    <location>
        <position position="307"/>
    </location>
    <ligand>
        <name>K(+)</name>
        <dbReference type="ChEBI" id="CHEBI:29103"/>
        <note>ligand shared between two tetrameric partners</note>
    </ligand>
</feature>
<evidence type="ECO:0000256" key="10">
    <source>
        <dbReference type="ARBA" id="ARBA00023027"/>
    </source>
</evidence>
<dbReference type="Proteomes" id="UP000055060">
    <property type="component" value="Unassembled WGS sequence"/>
</dbReference>
<dbReference type="SUPFAM" id="SSF54631">
    <property type="entry name" value="CBS-domain pair"/>
    <property type="match status" value="1"/>
</dbReference>
<feature type="binding site" evidence="13">
    <location>
        <position position="476"/>
    </location>
    <ligand>
        <name>K(+)</name>
        <dbReference type="ChEBI" id="CHEBI:29103"/>
        <note>ligand shared between two tetrameric partners</note>
    </ligand>
</feature>
<evidence type="ECO:0000256" key="5">
    <source>
        <dbReference type="ARBA" id="ARBA00022737"/>
    </source>
</evidence>
<keyword evidence="7 13" id="KW-0658">Purine biosynthesis</keyword>
<dbReference type="SMART" id="SM00116">
    <property type="entry name" value="CBS"/>
    <property type="match status" value="2"/>
</dbReference>
<keyword evidence="4 13" id="KW-0479">Metal-binding</keyword>
<evidence type="ECO:0000256" key="9">
    <source>
        <dbReference type="ARBA" id="ARBA00023002"/>
    </source>
</evidence>
<comment type="catalytic activity">
    <reaction evidence="12 13 20">
        <text>IMP + NAD(+) + H2O = XMP + NADH + H(+)</text>
        <dbReference type="Rhea" id="RHEA:11708"/>
        <dbReference type="ChEBI" id="CHEBI:15377"/>
        <dbReference type="ChEBI" id="CHEBI:15378"/>
        <dbReference type="ChEBI" id="CHEBI:57464"/>
        <dbReference type="ChEBI" id="CHEBI:57540"/>
        <dbReference type="ChEBI" id="CHEBI:57945"/>
        <dbReference type="ChEBI" id="CHEBI:58053"/>
        <dbReference type="EC" id="1.1.1.205"/>
    </reaction>
</comment>
<dbReference type="NCBIfam" id="TIGR01302">
    <property type="entry name" value="IMP_dehydrog"/>
    <property type="match status" value="1"/>
</dbReference>
<feature type="binding site" evidence="13">
    <location>
        <position position="474"/>
    </location>
    <ligand>
        <name>K(+)</name>
        <dbReference type="ChEBI" id="CHEBI:29103"/>
        <note>ligand shared between two tetrameric partners</note>
    </ligand>
</feature>
<keyword evidence="8 13" id="KW-0630">Potassium</keyword>
<comment type="function">
    <text evidence="13">Catalyzes the conversion of inosine 5'-phosphate (IMP) to xanthosine 5'-phosphate (XMP), the first committed and rate-limiting step in the de novo synthesis of guanine nucleotides, and therefore plays an important role in the regulation of cell growth.</text>
</comment>
<feature type="binding site" evidence="16">
    <location>
        <begin position="253"/>
        <end position="255"/>
    </location>
    <ligand>
        <name>NAD(+)</name>
        <dbReference type="ChEBI" id="CHEBI:57540"/>
    </ligand>
</feature>
<feature type="binding site" evidence="13 15">
    <location>
        <position position="308"/>
    </location>
    <ligand>
        <name>IMP</name>
        <dbReference type="ChEBI" id="CHEBI:58053"/>
    </ligand>
</feature>
<evidence type="ECO:0000256" key="20">
    <source>
        <dbReference type="RuleBase" id="RU003928"/>
    </source>
</evidence>
<feature type="binding site" evidence="13 16">
    <location>
        <begin position="303"/>
        <end position="305"/>
    </location>
    <ligand>
        <name>NAD(+)</name>
        <dbReference type="ChEBI" id="CHEBI:57540"/>
    </ligand>
</feature>
<evidence type="ECO:0000256" key="3">
    <source>
        <dbReference type="ARBA" id="ARBA00011881"/>
    </source>
</evidence>
<dbReference type="CDD" id="cd00381">
    <property type="entry name" value="IMPDH"/>
    <property type="match status" value="1"/>
</dbReference>
<dbReference type="GO" id="GO:0046872">
    <property type="term" value="F:metal ion binding"/>
    <property type="evidence" value="ECO:0007669"/>
    <property type="project" value="UniProtKB-UniRule"/>
</dbReference>
<evidence type="ECO:0000256" key="11">
    <source>
        <dbReference type="ARBA" id="ARBA00023122"/>
    </source>
</evidence>
<feature type="domain" description="CBS" evidence="21">
    <location>
        <begin position="96"/>
        <end position="155"/>
    </location>
</feature>
<dbReference type="PANTHER" id="PTHR11911">
    <property type="entry name" value="INOSINE-5-MONOPHOSPHATE DEHYDROGENASE RELATED"/>
    <property type="match status" value="1"/>
</dbReference>
<dbReference type="OrthoDB" id="9805398at2"/>
<feature type="binding site" evidence="13">
    <location>
        <position position="475"/>
    </location>
    <ligand>
        <name>K(+)</name>
        <dbReference type="ChEBI" id="CHEBI:29103"/>
        <note>ligand shared between two tetrameric partners</note>
    </ligand>
</feature>
<evidence type="ECO:0000256" key="7">
    <source>
        <dbReference type="ARBA" id="ARBA00022755"/>
    </source>
</evidence>
<evidence type="ECO:0000256" key="4">
    <source>
        <dbReference type="ARBA" id="ARBA00022723"/>
    </source>
</evidence>
<evidence type="ECO:0000256" key="14">
    <source>
        <dbReference type="PIRSR" id="PIRSR000130-1"/>
    </source>
</evidence>
<dbReference type="SUPFAM" id="SSF51412">
    <property type="entry name" value="Inosine monophosphate dehydrogenase (IMPDH)"/>
    <property type="match status" value="1"/>
</dbReference>
<evidence type="ECO:0000256" key="15">
    <source>
        <dbReference type="PIRSR" id="PIRSR000130-2"/>
    </source>
</evidence>
<dbReference type="STRING" id="360412.LARV_02443"/>
<evidence type="ECO:0000256" key="12">
    <source>
        <dbReference type="ARBA" id="ARBA00048028"/>
    </source>
</evidence>
<feature type="binding site" evidence="13 15">
    <location>
        <begin position="366"/>
        <end position="367"/>
    </location>
    <ligand>
        <name>IMP</name>
        <dbReference type="ChEBI" id="CHEBI:58053"/>
    </ligand>
</feature>
<evidence type="ECO:0000313" key="23">
    <source>
        <dbReference type="Proteomes" id="UP000055060"/>
    </source>
</evidence>
<dbReference type="EMBL" id="DF967972">
    <property type="protein sequence ID" value="GAP14669.1"/>
    <property type="molecule type" value="Genomic_DNA"/>
</dbReference>
<dbReference type="Pfam" id="PF00478">
    <property type="entry name" value="IMPDH"/>
    <property type="match status" value="1"/>
</dbReference>
<comment type="cofactor">
    <cofactor evidence="1 13">
        <name>K(+)</name>
        <dbReference type="ChEBI" id="CHEBI:29103"/>
    </cofactor>
</comment>
<reference evidence="22" key="1">
    <citation type="submission" date="2015-07" db="EMBL/GenBank/DDBJ databases">
        <title>Draft Genome Sequences of Anaerolinea thermolimosa IMO-1, Bellilinea caldifistulae GOMI-1, Leptolinea tardivitalis YMTK-2, Levilinea saccharolytica KIBI-1,Longilinea arvoryzae KOME-1, Previously Described as Members of the Anaerolineaceae (Chloroflexi).</title>
        <authorList>
            <person name="Sekiguchi Y."/>
            <person name="Ohashi A."/>
            <person name="Matsuura N."/>
            <person name="Tourlousse M.D."/>
        </authorList>
    </citation>
    <scope>NUCLEOTIDE SEQUENCE [LARGE SCALE GENOMIC DNA]</scope>
    <source>
        <strain evidence="22">KOME-1</strain>
    </source>
</reference>
<comment type="similarity">
    <text evidence="2 13 19">Belongs to the IMPDH/GMPR family.</text>
</comment>
<evidence type="ECO:0000256" key="6">
    <source>
        <dbReference type="ARBA" id="ARBA00022749"/>
    </source>
</evidence>
<feature type="binding site" description="in other chain" evidence="13 17">
    <location>
        <position position="310"/>
    </location>
    <ligand>
        <name>K(+)</name>
        <dbReference type="ChEBI" id="CHEBI:29103"/>
        <note>ligand shared between two tetrameric partners</note>
    </ligand>
</feature>
<dbReference type="GO" id="GO:0006183">
    <property type="term" value="P:GTP biosynthetic process"/>
    <property type="evidence" value="ECO:0007669"/>
    <property type="project" value="TreeGrafter"/>
</dbReference>
<dbReference type="InterPro" id="IPR001093">
    <property type="entry name" value="IMP_DH_GMPRt"/>
</dbReference>
<keyword evidence="5" id="KW-0677">Repeat</keyword>
<comment type="caution">
    <text evidence="13">Lacks conserved residue(s) required for the propagation of feature annotation.</text>
</comment>
<evidence type="ECO:0000256" key="19">
    <source>
        <dbReference type="RuleBase" id="RU003927"/>
    </source>
</evidence>
<dbReference type="FunFam" id="3.20.20.70:FF:000003">
    <property type="entry name" value="GMP reductase"/>
    <property type="match status" value="1"/>
</dbReference>
<evidence type="ECO:0000256" key="8">
    <source>
        <dbReference type="ARBA" id="ARBA00022958"/>
    </source>
</evidence>
<keyword evidence="6 13" id="KW-0332">GMP biosynthesis</keyword>
<feature type="active site" description="Proton acceptor" evidence="13 14">
    <location>
        <position position="406"/>
    </location>
</feature>
<evidence type="ECO:0000256" key="17">
    <source>
        <dbReference type="PIRSR" id="PIRSR000130-4"/>
    </source>
</evidence>
<accession>A0A0S7BGF4</accession>
<feature type="binding site" description="in other chain" evidence="13 17">
    <location>
        <position position="305"/>
    </location>
    <ligand>
        <name>K(+)</name>
        <dbReference type="ChEBI" id="CHEBI:29103"/>
        <note>ligand shared between two tetrameric partners</note>
    </ligand>
</feature>
<dbReference type="RefSeq" id="WP_075073908.1">
    <property type="nucleotide sequence ID" value="NZ_DF967972.1"/>
</dbReference>
<gene>
    <name evidence="13" type="primary">guaB</name>
    <name evidence="22" type="ORF">LARV_02443</name>
</gene>
<dbReference type="GO" id="GO:0003938">
    <property type="term" value="F:IMP dehydrogenase activity"/>
    <property type="evidence" value="ECO:0007669"/>
    <property type="project" value="UniProtKB-UniRule"/>
</dbReference>
<dbReference type="EC" id="1.1.1.205" evidence="13 20"/>
<dbReference type="SMART" id="SM01240">
    <property type="entry name" value="IMPDH"/>
    <property type="match status" value="1"/>
</dbReference>
<dbReference type="UniPathway" id="UPA00601">
    <property type="reaction ID" value="UER00295"/>
</dbReference>
<dbReference type="InterPro" id="IPR000644">
    <property type="entry name" value="CBS_dom"/>
</dbReference>
<protein>
    <recommendedName>
        <fullName evidence="13 20">Inosine-5'-monophosphate dehydrogenase</fullName>
        <shortName evidence="13">IMP dehydrogenase</shortName>
        <shortName evidence="13">IMPD</shortName>
        <shortName evidence="13">IMPDH</shortName>
        <ecNumber evidence="13 20">1.1.1.205</ecNumber>
    </recommendedName>
</protein>
<keyword evidence="23" id="KW-1185">Reference proteome</keyword>
<evidence type="ECO:0000256" key="18">
    <source>
        <dbReference type="PROSITE-ProRule" id="PRU00703"/>
    </source>
</evidence>
<comment type="pathway">
    <text evidence="13 20">Purine metabolism; XMP biosynthesis via de novo pathway; XMP from IMP: step 1/1.</text>
</comment>
<dbReference type="PROSITE" id="PS51371">
    <property type="entry name" value="CBS"/>
    <property type="match status" value="2"/>
</dbReference>